<dbReference type="STRING" id="297318.BK138_35170"/>
<evidence type="ECO:0000313" key="2">
    <source>
        <dbReference type="Proteomes" id="UP000187172"/>
    </source>
</evidence>
<sequence length="164" mass="17923">MSSIADCAITAEPEGIFEWIGHKITGNTDHNSPAATPARKVAIHTGQTKPTPILTATITAHVFFILSVNPPQSVSFILNLFRSIAWDHMEMLAVLQTKKVYTFHDVADLILQGSKVAFLANGEDSVTLADVTGFDKRPLKNLLWKQRFGDNGRASPKLCGQPQP</sequence>
<organism evidence="1 2">
    <name type="scientific">Paenibacillus rhizosphaerae</name>
    <dbReference type="NCBI Taxonomy" id="297318"/>
    <lineage>
        <taxon>Bacteria</taxon>
        <taxon>Bacillati</taxon>
        <taxon>Bacillota</taxon>
        <taxon>Bacilli</taxon>
        <taxon>Bacillales</taxon>
        <taxon>Paenibacillaceae</taxon>
        <taxon>Paenibacillus</taxon>
    </lineage>
</organism>
<gene>
    <name evidence="1" type="ORF">BK138_35170</name>
</gene>
<name>A0A1R1DWL0_9BACL</name>
<dbReference type="RefSeq" id="WP_076177040.1">
    <property type="nucleotide sequence ID" value="NZ_MRTP01000028.1"/>
</dbReference>
<accession>A0A1R1DWL0</accession>
<keyword evidence="2" id="KW-1185">Reference proteome</keyword>
<evidence type="ECO:0000313" key="1">
    <source>
        <dbReference type="EMBL" id="OMF44004.1"/>
    </source>
</evidence>
<dbReference type="Proteomes" id="UP000187172">
    <property type="component" value="Unassembled WGS sequence"/>
</dbReference>
<comment type="caution">
    <text evidence="1">The sequence shown here is derived from an EMBL/GenBank/DDBJ whole genome shotgun (WGS) entry which is preliminary data.</text>
</comment>
<protein>
    <submittedName>
        <fullName evidence="1">Uncharacterized protein</fullName>
    </submittedName>
</protein>
<dbReference type="AlphaFoldDB" id="A0A1R1DWL0"/>
<dbReference type="EMBL" id="MRTP01000028">
    <property type="protein sequence ID" value="OMF44004.1"/>
    <property type="molecule type" value="Genomic_DNA"/>
</dbReference>
<reference evidence="1 2" key="1">
    <citation type="submission" date="2016-11" db="EMBL/GenBank/DDBJ databases">
        <title>Paenibacillus species isolates.</title>
        <authorList>
            <person name="Beno S.M."/>
        </authorList>
    </citation>
    <scope>NUCLEOTIDE SEQUENCE [LARGE SCALE GENOMIC DNA]</scope>
    <source>
        <strain evidence="1 2">FSL R5-0378</strain>
    </source>
</reference>
<proteinExistence type="predicted"/>